<keyword evidence="6 8" id="KW-0472">Membrane</keyword>
<comment type="similarity">
    <text evidence="2 7">Belongs to the ExbD/TolR family.</text>
</comment>
<evidence type="ECO:0000256" key="6">
    <source>
        <dbReference type="ARBA" id="ARBA00023136"/>
    </source>
</evidence>
<dbReference type="InterPro" id="IPR003400">
    <property type="entry name" value="ExbD"/>
</dbReference>
<accession>A0ABY0IIY3</accession>
<comment type="subcellular location">
    <subcellularLocation>
        <location evidence="1">Cell membrane</location>
        <topology evidence="1">Single-pass membrane protein</topology>
    </subcellularLocation>
    <subcellularLocation>
        <location evidence="7">Cell membrane</location>
        <topology evidence="7">Single-pass type II membrane protein</topology>
    </subcellularLocation>
</comment>
<keyword evidence="3" id="KW-1003">Cell membrane</keyword>
<dbReference type="PANTHER" id="PTHR30558:SF3">
    <property type="entry name" value="BIOPOLYMER TRANSPORT PROTEIN EXBD-RELATED"/>
    <property type="match status" value="1"/>
</dbReference>
<evidence type="ECO:0000256" key="7">
    <source>
        <dbReference type="RuleBase" id="RU003879"/>
    </source>
</evidence>
<feature type="transmembrane region" description="Helical" evidence="8">
    <location>
        <begin position="20"/>
        <end position="37"/>
    </location>
</feature>
<keyword evidence="10" id="KW-1185">Reference proteome</keyword>
<keyword evidence="5 8" id="KW-1133">Transmembrane helix</keyword>
<dbReference type="Gene3D" id="3.30.420.270">
    <property type="match status" value="1"/>
</dbReference>
<comment type="caution">
    <text evidence="9">The sequence shown here is derived from an EMBL/GenBank/DDBJ whole genome shotgun (WGS) entry which is preliminary data.</text>
</comment>
<dbReference type="Pfam" id="PF02472">
    <property type="entry name" value="ExbD"/>
    <property type="match status" value="1"/>
</dbReference>
<dbReference type="RefSeq" id="WP_114706360.1">
    <property type="nucleotide sequence ID" value="NZ_QDKL01000002.1"/>
</dbReference>
<keyword evidence="7" id="KW-0653">Protein transport</keyword>
<proteinExistence type="inferred from homology"/>
<dbReference type="PANTHER" id="PTHR30558">
    <property type="entry name" value="EXBD MEMBRANE COMPONENT OF PMF-DRIVEN MACROMOLECULE IMPORT SYSTEM"/>
    <property type="match status" value="1"/>
</dbReference>
<evidence type="ECO:0000256" key="4">
    <source>
        <dbReference type="ARBA" id="ARBA00022692"/>
    </source>
</evidence>
<evidence type="ECO:0000256" key="2">
    <source>
        <dbReference type="ARBA" id="ARBA00005811"/>
    </source>
</evidence>
<name>A0ABY0IIY3_9BACT</name>
<protein>
    <submittedName>
        <fullName evidence="9">Biopolymer transporter ExbD</fullName>
    </submittedName>
</protein>
<evidence type="ECO:0000256" key="3">
    <source>
        <dbReference type="ARBA" id="ARBA00022475"/>
    </source>
</evidence>
<evidence type="ECO:0000256" key="1">
    <source>
        <dbReference type="ARBA" id="ARBA00004162"/>
    </source>
</evidence>
<dbReference type="EMBL" id="QDKL01000002">
    <property type="protein sequence ID" value="RZF21292.1"/>
    <property type="molecule type" value="Genomic_DNA"/>
</dbReference>
<evidence type="ECO:0000256" key="8">
    <source>
        <dbReference type="SAM" id="Phobius"/>
    </source>
</evidence>
<gene>
    <name evidence="9" type="ORF">DAY19_06300</name>
</gene>
<sequence>MSSRSKKRTRQEASADITPLIDVVFLLLIFFMTSTVFKKSELALLLNLPKTESGEKASQDSKVLTIELSKEEVAIAGKKFTVDELDEKLAAIKDKNKPIDLRVDKEVQYARLVKILDVLKKYSLTNLSLITEK</sequence>
<evidence type="ECO:0000313" key="10">
    <source>
        <dbReference type="Proteomes" id="UP000443582"/>
    </source>
</evidence>
<evidence type="ECO:0000256" key="5">
    <source>
        <dbReference type="ARBA" id="ARBA00022989"/>
    </source>
</evidence>
<keyword evidence="4 7" id="KW-0812">Transmembrane</keyword>
<organism evidence="9 10">
    <name type="scientific">Halobacteriovorax vibrionivorans</name>
    <dbReference type="NCBI Taxonomy" id="2152716"/>
    <lineage>
        <taxon>Bacteria</taxon>
        <taxon>Pseudomonadati</taxon>
        <taxon>Bdellovibrionota</taxon>
        <taxon>Bacteriovoracia</taxon>
        <taxon>Bacteriovoracales</taxon>
        <taxon>Halobacteriovoraceae</taxon>
        <taxon>Halobacteriovorax</taxon>
    </lineage>
</organism>
<evidence type="ECO:0000313" key="9">
    <source>
        <dbReference type="EMBL" id="RZF21292.1"/>
    </source>
</evidence>
<keyword evidence="7" id="KW-0813">Transport</keyword>
<dbReference type="Proteomes" id="UP000443582">
    <property type="component" value="Unassembled WGS sequence"/>
</dbReference>
<reference evidence="10" key="1">
    <citation type="journal article" date="2019" name="Int. J. Syst. Evol. Microbiol.">
        <title>Halobacteriovorax valvorus sp. nov., a novel prokaryotic predator isolated from coastal seawater of China.</title>
        <authorList>
            <person name="Chen M.-X."/>
        </authorList>
    </citation>
    <scope>NUCLEOTIDE SEQUENCE [LARGE SCALE GENOMIC DNA]</scope>
    <source>
        <strain evidence="10">BL9</strain>
    </source>
</reference>